<dbReference type="InterPro" id="IPR052340">
    <property type="entry name" value="RNase_Y/CdgJ"/>
</dbReference>
<dbReference type="KEGG" id="htr:EPV75_10505"/>
<dbReference type="Gene3D" id="1.10.3210.10">
    <property type="entry name" value="Hypothetical protein af1432"/>
    <property type="match status" value="1"/>
</dbReference>
<dbReference type="AlphaFoldDB" id="A0A410H551"/>
<reference evidence="2 3" key="1">
    <citation type="journal article" date="2018" name="Environ. Microbiol.">
        <title>Genomes of ubiquitous marine and hypersaline Hydrogenovibrio, Thiomicrorhabdus and Thiomicrospira spp. encode a diversity of mechanisms to sustain chemolithoautotrophy in heterogeneous environments.</title>
        <authorList>
            <person name="Scott K.M."/>
            <person name="Williams J."/>
            <person name="Porter C.M.B."/>
            <person name="Russel S."/>
            <person name="Harmer T.L."/>
            <person name="Paul J.H."/>
            <person name="Antonen K.M."/>
            <person name="Bridges M.K."/>
            <person name="Camper G.J."/>
            <person name="Campla C.K."/>
            <person name="Casella L.G."/>
            <person name="Chase E."/>
            <person name="Conrad J.W."/>
            <person name="Cruz M.C."/>
            <person name="Dunlap D.S."/>
            <person name="Duran L."/>
            <person name="Fahsbender E.M."/>
            <person name="Goldsmith D.B."/>
            <person name="Keeley R.F."/>
            <person name="Kondoff M.R."/>
            <person name="Kussy B.I."/>
            <person name="Lane M.K."/>
            <person name="Lawler S."/>
            <person name="Leigh B.A."/>
            <person name="Lewis C."/>
            <person name="Lostal L.M."/>
            <person name="Marking D."/>
            <person name="Mancera P.A."/>
            <person name="McClenthan E.C."/>
            <person name="McIntyre E.A."/>
            <person name="Mine J.A."/>
            <person name="Modi S."/>
            <person name="Moore B.D."/>
            <person name="Morgan W.A."/>
            <person name="Nelson K.M."/>
            <person name="Nguyen K.N."/>
            <person name="Ogburn N."/>
            <person name="Parrino D.G."/>
            <person name="Pedapudi A.D."/>
            <person name="Pelham R.P."/>
            <person name="Preece A.M."/>
            <person name="Rampersad E.A."/>
            <person name="Richardson J.C."/>
            <person name="Rodgers C.M."/>
            <person name="Schaffer B.L."/>
            <person name="Sheridan N.E."/>
            <person name="Solone M.R."/>
            <person name="Staley Z.R."/>
            <person name="Tabuchi M."/>
            <person name="Waide R.J."/>
            <person name="Wanjugi P.W."/>
            <person name="Young S."/>
            <person name="Clum A."/>
            <person name="Daum C."/>
            <person name="Huntemann M."/>
            <person name="Ivanova N."/>
            <person name="Kyrpides N."/>
            <person name="Mikhailova N."/>
            <person name="Palaniappan K."/>
            <person name="Pillay M."/>
            <person name="Reddy T.B.K."/>
            <person name="Shapiro N."/>
            <person name="Stamatis D."/>
            <person name="Varghese N."/>
            <person name="Woyke T."/>
            <person name="Boden R."/>
            <person name="Freyermuth S.K."/>
            <person name="Kerfeld C.A."/>
        </authorList>
    </citation>
    <scope>NUCLEOTIDE SEQUENCE [LARGE SCALE GENOMIC DNA]</scope>
    <source>
        <strain evidence="2 3">JR-2</strain>
    </source>
</reference>
<proteinExistence type="predicted"/>
<dbReference type="RefSeq" id="WP_128385357.1">
    <property type="nucleotide sequence ID" value="NZ_CP035033.1"/>
</dbReference>
<keyword evidence="3" id="KW-1185">Reference proteome</keyword>
<sequence>MEQRLRGAIKAIQGVKIPDLPKEIMELDSALSSKFPNNQQITEIIESNTKLSGEVIRIVNSPIMKLKTPVKSIREAVDVLGYNNLKNLVLSAAIQNLFNTREVQEIIEHSKDTAFCCAELSEYVHGVSRDEAYLLGLFHNGGCLLLATKDPENYLKVFSLINTNPVSGVQKEIERYGSAHTDIGILIGQKWKLPVEMLNVIMLHHMSHSNIGQEKVRGMMAMVKIANVIVNEVSFGAYMTEEARQYLAEAQEELMLSNESINELRRVLIGST</sequence>
<dbReference type="PROSITE" id="PS51833">
    <property type="entry name" value="HDOD"/>
    <property type="match status" value="1"/>
</dbReference>
<dbReference type="Pfam" id="PF08668">
    <property type="entry name" value="HDOD"/>
    <property type="match status" value="1"/>
</dbReference>
<evidence type="ECO:0000313" key="2">
    <source>
        <dbReference type="EMBL" id="QAB16068.1"/>
    </source>
</evidence>
<organism evidence="2 3">
    <name type="scientific">Hydrogenovibrio thermophilus</name>
    <dbReference type="NCBI Taxonomy" id="265883"/>
    <lineage>
        <taxon>Bacteria</taxon>
        <taxon>Pseudomonadati</taxon>
        <taxon>Pseudomonadota</taxon>
        <taxon>Gammaproteobacteria</taxon>
        <taxon>Thiotrichales</taxon>
        <taxon>Piscirickettsiaceae</taxon>
        <taxon>Hydrogenovibrio</taxon>
    </lineage>
</organism>
<evidence type="ECO:0000259" key="1">
    <source>
        <dbReference type="PROSITE" id="PS51833"/>
    </source>
</evidence>
<evidence type="ECO:0000313" key="3">
    <source>
        <dbReference type="Proteomes" id="UP000285478"/>
    </source>
</evidence>
<feature type="domain" description="HDOD" evidence="1">
    <location>
        <begin position="17"/>
        <end position="207"/>
    </location>
</feature>
<dbReference type="Proteomes" id="UP000285478">
    <property type="component" value="Chromosome"/>
</dbReference>
<dbReference type="PANTHER" id="PTHR33525:SF4">
    <property type="entry name" value="CYCLIC DI-GMP PHOSPHODIESTERASE CDGJ"/>
    <property type="match status" value="1"/>
</dbReference>
<gene>
    <name evidence="2" type="ORF">EPV75_10505</name>
</gene>
<accession>A0A410H551</accession>
<dbReference type="PANTHER" id="PTHR33525">
    <property type="match status" value="1"/>
</dbReference>
<dbReference type="SUPFAM" id="SSF109604">
    <property type="entry name" value="HD-domain/PDEase-like"/>
    <property type="match status" value="1"/>
</dbReference>
<dbReference type="EMBL" id="CP035033">
    <property type="protein sequence ID" value="QAB16068.1"/>
    <property type="molecule type" value="Genomic_DNA"/>
</dbReference>
<protein>
    <submittedName>
        <fullName evidence="2">HDOD domain-containing protein</fullName>
    </submittedName>
</protein>
<name>A0A410H551_9GAMM</name>
<dbReference type="InterPro" id="IPR013976">
    <property type="entry name" value="HDOD"/>
</dbReference>